<name>A0A0F8Z4Q7_9ZZZZ</name>
<dbReference type="AlphaFoldDB" id="A0A0F8Z4Q7"/>
<dbReference type="Gene3D" id="3.40.50.620">
    <property type="entry name" value="HUPs"/>
    <property type="match status" value="1"/>
</dbReference>
<dbReference type="InterPro" id="IPR014729">
    <property type="entry name" value="Rossmann-like_a/b/a_fold"/>
</dbReference>
<protein>
    <submittedName>
        <fullName evidence="1">Uncharacterized protein</fullName>
    </submittedName>
</protein>
<organism evidence="1">
    <name type="scientific">marine sediment metagenome</name>
    <dbReference type="NCBI Taxonomy" id="412755"/>
    <lineage>
        <taxon>unclassified sequences</taxon>
        <taxon>metagenomes</taxon>
        <taxon>ecological metagenomes</taxon>
    </lineage>
</organism>
<proteinExistence type="predicted"/>
<accession>A0A0F8Z4Q7</accession>
<dbReference type="SUPFAM" id="SSF52374">
    <property type="entry name" value="Nucleotidylyl transferase"/>
    <property type="match status" value="1"/>
</dbReference>
<comment type="caution">
    <text evidence="1">The sequence shown here is derived from an EMBL/GenBank/DDBJ whole genome shotgun (WGS) entry which is preliminary data.</text>
</comment>
<dbReference type="EMBL" id="LAZR01062510">
    <property type="protein sequence ID" value="KKK61369.1"/>
    <property type="molecule type" value="Genomic_DNA"/>
</dbReference>
<sequence>KLNKNHKKVKQMYDPIEIEKKWQDKWKQAKIFEANPDLNKIKKFITSPYPYLLDLLILVMEGVS</sequence>
<reference evidence="1" key="1">
    <citation type="journal article" date="2015" name="Nature">
        <title>Complex archaea that bridge the gap between prokaryotes and eukaryotes.</title>
        <authorList>
            <person name="Spang A."/>
            <person name="Saw J.H."/>
            <person name="Jorgensen S.L."/>
            <person name="Zaremba-Niedzwiedzka K."/>
            <person name="Martijn J."/>
            <person name="Lind A.E."/>
            <person name="van Eijk R."/>
            <person name="Schleper C."/>
            <person name="Guy L."/>
            <person name="Ettema T.J."/>
        </authorList>
    </citation>
    <scope>NUCLEOTIDE SEQUENCE</scope>
</reference>
<gene>
    <name evidence="1" type="ORF">LCGC14_3015000</name>
</gene>
<feature type="non-terminal residue" evidence="1">
    <location>
        <position position="1"/>
    </location>
</feature>
<evidence type="ECO:0000313" key="1">
    <source>
        <dbReference type="EMBL" id="KKK61369.1"/>
    </source>
</evidence>